<sequence length="386" mass="44984">MEYYQLGGFNPATKHRQHSLGKDSLRRCFADGIIELVLGIKPSGSSHLLLTWQERRRLTIPDLRLRASDFESLSPILFHGCEELERKLDWLQPGRQSGDSSRGNKQYHHGNYGAERGQFENIRVFYRVLQKQIDKSKYDLGDASWASSIRVFSFTYNLWFADTRGPDDRRNFPKVLDMGWSEARTPALSGEQKTCRHIVIKDNQNLQNPEKTNYQYSDYGPTQTCAAPAAAEKARDFFGKYSHPTRDPVVLVVHDWEKAKNLLEFLGVDVSRWKWNTGLKDLVRPGHIQPRRQAPHDPRPQPRDWRRSASPHQHDRSRRESPPPSRYAPVYVVDIQAMFCQVFLTDYMSKSVPDICRRLRLFNEKGWCAGNECWCDPYICYFVFIR</sequence>
<proteinExistence type="predicted"/>
<dbReference type="AlphaFoldDB" id="A0AAD7IHU3"/>
<evidence type="ECO:0000313" key="2">
    <source>
        <dbReference type="EMBL" id="KAJ7741998.1"/>
    </source>
</evidence>
<dbReference type="EMBL" id="JARJLG010000120">
    <property type="protein sequence ID" value="KAJ7741998.1"/>
    <property type="molecule type" value="Genomic_DNA"/>
</dbReference>
<organism evidence="2 3">
    <name type="scientific">Mycena maculata</name>
    <dbReference type="NCBI Taxonomy" id="230809"/>
    <lineage>
        <taxon>Eukaryota</taxon>
        <taxon>Fungi</taxon>
        <taxon>Dikarya</taxon>
        <taxon>Basidiomycota</taxon>
        <taxon>Agaricomycotina</taxon>
        <taxon>Agaricomycetes</taxon>
        <taxon>Agaricomycetidae</taxon>
        <taxon>Agaricales</taxon>
        <taxon>Marasmiineae</taxon>
        <taxon>Mycenaceae</taxon>
        <taxon>Mycena</taxon>
    </lineage>
</organism>
<name>A0AAD7IHU3_9AGAR</name>
<evidence type="ECO:0000256" key="1">
    <source>
        <dbReference type="SAM" id="MobiDB-lite"/>
    </source>
</evidence>
<feature type="compositionally biased region" description="Basic and acidic residues" evidence="1">
    <location>
        <begin position="294"/>
        <end position="321"/>
    </location>
</feature>
<protein>
    <submittedName>
        <fullName evidence="2">Uncharacterized protein</fullName>
    </submittedName>
</protein>
<reference evidence="2" key="1">
    <citation type="submission" date="2023-03" db="EMBL/GenBank/DDBJ databases">
        <title>Massive genome expansion in bonnet fungi (Mycena s.s.) driven by repeated elements and novel gene families across ecological guilds.</title>
        <authorList>
            <consortium name="Lawrence Berkeley National Laboratory"/>
            <person name="Harder C.B."/>
            <person name="Miyauchi S."/>
            <person name="Viragh M."/>
            <person name="Kuo A."/>
            <person name="Thoen E."/>
            <person name="Andreopoulos B."/>
            <person name="Lu D."/>
            <person name="Skrede I."/>
            <person name="Drula E."/>
            <person name="Henrissat B."/>
            <person name="Morin E."/>
            <person name="Kohler A."/>
            <person name="Barry K."/>
            <person name="LaButti K."/>
            <person name="Morin E."/>
            <person name="Salamov A."/>
            <person name="Lipzen A."/>
            <person name="Mereny Z."/>
            <person name="Hegedus B."/>
            <person name="Baldrian P."/>
            <person name="Stursova M."/>
            <person name="Weitz H."/>
            <person name="Taylor A."/>
            <person name="Grigoriev I.V."/>
            <person name="Nagy L.G."/>
            <person name="Martin F."/>
            <person name="Kauserud H."/>
        </authorList>
    </citation>
    <scope>NUCLEOTIDE SEQUENCE</scope>
    <source>
        <strain evidence="2">CBHHK188m</strain>
    </source>
</reference>
<accession>A0AAD7IHU3</accession>
<feature type="compositionally biased region" description="Polar residues" evidence="1">
    <location>
        <begin position="94"/>
        <end position="104"/>
    </location>
</feature>
<comment type="caution">
    <text evidence="2">The sequence shown here is derived from an EMBL/GenBank/DDBJ whole genome shotgun (WGS) entry which is preliminary data.</text>
</comment>
<feature type="region of interest" description="Disordered" evidence="1">
    <location>
        <begin position="92"/>
        <end position="112"/>
    </location>
</feature>
<dbReference type="Proteomes" id="UP001215280">
    <property type="component" value="Unassembled WGS sequence"/>
</dbReference>
<gene>
    <name evidence="2" type="ORF">DFH07DRAFT_50688</name>
</gene>
<evidence type="ECO:0000313" key="3">
    <source>
        <dbReference type="Proteomes" id="UP001215280"/>
    </source>
</evidence>
<keyword evidence="3" id="KW-1185">Reference proteome</keyword>
<feature type="region of interest" description="Disordered" evidence="1">
    <location>
        <begin position="284"/>
        <end position="325"/>
    </location>
</feature>